<keyword evidence="4" id="KW-0378">Hydrolase</keyword>
<protein>
    <recommendedName>
        <fullName evidence="8">Spi protease inhibitor domain-containing protein</fullName>
    </recommendedName>
</protein>
<keyword evidence="2" id="KW-0645">Protease</keyword>
<dbReference type="GeneID" id="302994651"/>
<dbReference type="InterPro" id="IPR038765">
    <property type="entry name" value="Papain-like_cys_pep_sf"/>
</dbReference>
<evidence type="ECO:0000313" key="9">
    <source>
        <dbReference type="EMBL" id="TFH82904.1"/>
    </source>
</evidence>
<feature type="signal peptide" evidence="7">
    <location>
        <begin position="1"/>
        <end position="22"/>
    </location>
</feature>
<dbReference type="PRINTS" id="PR00797">
    <property type="entry name" value="STREPTOPAIN"/>
</dbReference>
<keyword evidence="5" id="KW-0788">Thiol protease</keyword>
<accession>A0A4Y8VQR2</accession>
<keyword evidence="10" id="KW-1185">Reference proteome</keyword>
<evidence type="ECO:0000256" key="7">
    <source>
        <dbReference type="SAM" id="SignalP"/>
    </source>
</evidence>
<dbReference type="GO" id="GO:0006508">
    <property type="term" value="P:proteolysis"/>
    <property type="evidence" value="ECO:0007669"/>
    <property type="project" value="UniProtKB-KW"/>
</dbReference>
<dbReference type="InterPro" id="IPR044934">
    <property type="entry name" value="Streptopain_sf"/>
</dbReference>
<evidence type="ECO:0000256" key="5">
    <source>
        <dbReference type="ARBA" id="ARBA00022807"/>
    </source>
</evidence>
<evidence type="ECO:0000256" key="6">
    <source>
        <dbReference type="PIRSR" id="PIRSR600200-1"/>
    </source>
</evidence>
<feature type="active site" description="Proton acceptor" evidence="6">
    <location>
        <position position="338"/>
    </location>
</feature>
<dbReference type="AlphaFoldDB" id="A0A4Y8VQR2"/>
<dbReference type="Pfam" id="PF13734">
    <property type="entry name" value="Inhibitor_I69"/>
    <property type="match status" value="1"/>
</dbReference>
<dbReference type="Gene3D" id="3.90.70.50">
    <property type="entry name" value="Peptidase C10, streptopain"/>
    <property type="match status" value="1"/>
</dbReference>
<dbReference type="Proteomes" id="UP000297872">
    <property type="component" value="Unassembled WGS sequence"/>
</dbReference>
<feature type="chain" id="PRO_5021398976" description="Spi protease inhibitor domain-containing protein" evidence="7">
    <location>
        <begin position="23"/>
        <end position="867"/>
    </location>
</feature>
<gene>
    <name evidence="9" type="ORF">EXN75_04995</name>
</gene>
<dbReference type="InterPro" id="IPR000200">
    <property type="entry name" value="Peptidase_C10"/>
</dbReference>
<dbReference type="SUPFAM" id="SSF54001">
    <property type="entry name" value="Cysteine proteinases"/>
    <property type="match status" value="1"/>
</dbReference>
<evidence type="ECO:0000256" key="1">
    <source>
        <dbReference type="ARBA" id="ARBA00009693"/>
    </source>
</evidence>
<evidence type="ECO:0000259" key="8">
    <source>
        <dbReference type="Pfam" id="PF13734"/>
    </source>
</evidence>
<proteinExistence type="inferred from homology"/>
<feature type="active site" description="Nucleophile" evidence="6">
    <location>
        <position position="191"/>
    </location>
</feature>
<evidence type="ECO:0000256" key="3">
    <source>
        <dbReference type="ARBA" id="ARBA00022729"/>
    </source>
</evidence>
<name>A0A4Y8VQR2_9BACT</name>
<comment type="caution">
    <text evidence="9">The sequence shown here is derived from an EMBL/GenBank/DDBJ whole genome shotgun (WGS) entry which is preliminary data.</text>
</comment>
<comment type="similarity">
    <text evidence="1">Belongs to the peptidase C10 family.</text>
</comment>
<organism evidence="9 10">
    <name type="scientific">Segatella hominis</name>
    <dbReference type="NCBI Taxonomy" id="2518605"/>
    <lineage>
        <taxon>Bacteria</taxon>
        <taxon>Pseudomonadati</taxon>
        <taxon>Bacteroidota</taxon>
        <taxon>Bacteroidia</taxon>
        <taxon>Bacteroidales</taxon>
        <taxon>Prevotellaceae</taxon>
        <taxon>Segatella</taxon>
    </lineage>
</organism>
<keyword evidence="3 7" id="KW-0732">Signal</keyword>
<reference evidence="9 10" key="1">
    <citation type="submission" date="2019-02" db="EMBL/GenBank/DDBJ databases">
        <title>Draft Genome Sequence of the Prevotella sp. BCRC 81118, Isolated from Human Feces.</title>
        <authorList>
            <person name="Huang C.-H."/>
        </authorList>
    </citation>
    <scope>NUCLEOTIDE SEQUENCE [LARGE SCALE GENOMIC DNA]</scope>
    <source>
        <strain evidence="9 10">BCRC 81118</strain>
    </source>
</reference>
<dbReference type="InterPro" id="IPR025896">
    <property type="entry name" value="Spi_Prtas-inh"/>
</dbReference>
<dbReference type="RefSeq" id="WP_134842984.1">
    <property type="nucleotide sequence ID" value="NZ_SGVY01000009.1"/>
</dbReference>
<evidence type="ECO:0000256" key="4">
    <source>
        <dbReference type="ARBA" id="ARBA00022801"/>
    </source>
</evidence>
<feature type="domain" description="Spi protease inhibitor" evidence="8">
    <location>
        <begin position="29"/>
        <end position="126"/>
    </location>
</feature>
<dbReference type="EMBL" id="SGVY01000009">
    <property type="protein sequence ID" value="TFH82904.1"/>
    <property type="molecule type" value="Genomic_DNA"/>
</dbReference>
<evidence type="ECO:0000256" key="2">
    <source>
        <dbReference type="ARBA" id="ARBA00022670"/>
    </source>
</evidence>
<dbReference type="Pfam" id="PF01640">
    <property type="entry name" value="Peptidase_C10"/>
    <property type="match status" value="1"/>
</dbReference>
<evidence type="ECO:0000313" key="10">
    <source>
        <dbReference type="Proteomes" id="UP000297872"/>
    </source>
</evidence>
<dbReference type="GO" id="GO:0008234">
    <property type="term" value="F:cysteine-type peptidase activity"/>
    <property type="evidence" value="ECO:0007669"/>
    <property type="project" value="UniProtKB-KW"/>
</dbReference>
<dbReference type="OrthoDB" id="2235251at2"/>
<sequence>MKCIRLHLLLLILLLISVSAFAGPRSFRQAKQIAERQAALLGIVMDESAASQAKSFGFGDKTQKSQASDQETASYYVFPHGEGKGFTIVSGDDCLPEIVGYTDQGTYDEASLPESYKNFMKAYQEMVEAVTKGDQATLRNLAEVKAYRSSVNTTHSKAVSPLLGNIAWNQSKPFNNMCPIYDGKNRAVTGCVATAMAQVMAYYKHPKQLLQDIPEYTKKWYGRDVAVPGISKSDGVYDWDNMLPFYSSAEGSYSETQANAVAKLMFHCGAAVQMGYGSSSGANLTPAPLAKYFGYDADMMLDLSRSLYSLAEWTQILDNELAAGRPVFYSGSSTDGGHQFICDGSDGQGLYHINWGWGGYQNGYFDVTILNPEKGGVGSGNAQDGYNRSCSMLVGVAPDNGKVDEPVAPFAPIVQSYWDKMSVFELTKDTRNQVSDKFALKIQNYFCNQSRQNMTGSIAYGILKSDGTYVPISGVKEFSFKGIQDNGRTYGNTFLFEFDYAFPIGQTTIYAIYSTDHVHWNKCANSEMRPYVVEATAQKLTLVRSQLKADITPTEELLGGLTNGFEITIQNQGDIEYLGAINIFSNTTATMPNQAATDVYVTVPAHSSITRKVELSPSEGDLYLWLTDAGAENVFVNGKKFTVGATPAAPVFTVVKAWTNAAPNEYETEKATYGSNKVKAPKTNDAFAQFNFAIKNDGGTALLKYALVAYSTNERSFVPRFETVRIPGNGATTTISKSFDPNELGGNTIISDLWFMSLTDNEYYDIPTTLSKNRLDIVSGGYYSFEPFNLVVYVAGQPSGISTISLNKGIYGGNGEIIISSDRSQTVKIFNLSGQKVTSVAVQAGERQVIPVPSGIYIVNGIKVIVK</sequence>